<feature type="compositionally biased region" description="Low complexity" evidence="1">
    <location>
        <begin position="511"/>
        <end position="528"/>
    </location>
</feature>
<dbReference type="Gene3D" id="2.60.120.620">
    <property type="entry name" value="q2cbj1_9rhob like domain"/>
    <property type="match status" value="1"/>
</dbReference>
<gene>
    <name evidence="3" type="ORF">AURANDRAFT_67878</name>
</gene>
<dbReference type="InterPro" id="IPR012668">
    <property type="entry name" value="CHP02466"/>
</dbReference>
<dbReference type="EMBL" id="GL833166">
    <property type="protein sequence ID" value="EGB03622.1"/>
    <property type="molecule type" value="Genomic_DNA"/>
</dbReference>
<feature type="compositionally biased region" description="Low complexity" evidence="1">
    <location>
        <begin position="460"/>
        <end position="479"/>
    </location>
</feature>
<feature type="compositionally biased region" description="Low complexity" evidence="1">
    <location>
        <begin position="720"/>
        <end position="730"/>
    </location>
</feature>
<feature type="region of interest" description="Disordered" evidence="1">
    <location>
        <begin position="702"/>
        <end position="742"/>
    </location>
</feature>
<feature type="region of interest" description="Disordered" evidence="1">
    <location>
        <begin position="235"/>
        <end position="397"/>
    </location>
</feature>
<evidence type="ECO:0000256" key="2">
    <source>
        <dbReference type="SAM" id="Phobius"/>
    </source>
</evidence>
<dbReference type="Proteomes" id="UP000002729">
    <property type="component" value="Unassembled WGS sequence"/>
</dbReference>
<feature type="compositionally biased region" description="Polar residues" evidence="1">
    <location>
        <begin position="494"/>
        <end position="510"/>
    </location>
</feature>
<dbReference type="InParanoid" id="F0YMQ3"/>
<evidence type="ECO:0000313" key="3">
    <source>
        <dbReference type="EMBL" id="EGB03622.1"/>
    </source>
</evidence>
<feature type="transmembrane region" description="Helical" evidence="2">
    <location>
        <begin position="1303"/>
        <end position="1322"/>
    </location>
</feature>
<evidence type="ECO:0000256" key="1">
    <source>
        <dbReference type="SAM" id="MobiDB-lite"/>
    </source>
</evidence>
<feature type="compositionally biased region" description="Low complexity" evidence="1">
    <location>
        <begin position="358"/>
        <end position="379"/>
    </location>
</feature>
<dbReference type="GeneID" id="20226472"/>
<dbReference type="KEGG" id="aaf:AURANDRAFT_67878"/>
<dbReference type="Pfam" id="PF13759">
    <property type="entry name" value="2OG-FeII_Oxy_5"/>
    <property type="match status" value="1"/>
</dbReference>
<dbReference type="eggNOG" id="ENOG502S8VG">
    <property type="taxonomic scope" value="Eukaryota"/>
</dbReference>
<feature type="region of interest" description="Disordered" evidence="1">
    <location>
        <begin position="1"/>
        <end position="30"/>
    </location>
</feature>
<organism evidence="4">
    <name type="scientific">Aureococcus anophagefferens</name>
    <name type="common">Harmful bloom alga</name>
    <dbReference type="NCBI Taxonomy" id="44056"/>
    <lineage>
        <taxon>Eukaryota</taxon>
        <taxon>Sar</taxon>
        <taxon>Stramenopiles</taxon>
        <taxon>Ochrophyta</taxon>
        <taxon>Pelagophyceae</taxon>
        <taxon>Pelagomonadales</taxon>
        <taxon>Pelagomonadaceae</taxon>
        <taxon>Aureococcus</taxon>
    </lineage>
</organism>
<feature type="compositionally biased region" description="Low complexity" evidence="1">
    <location>
        <begin position="309"/>
        <end position="350"/>
    </location>
</feature>
<feature type="transmembrane region" description="Helical" evidence="2">
    <location>
        <begin position="1148"/>
        <end position="1171"/>
    </location>
</feature>
<feature type="compositionally biased region" description="Pro residues" evidence="1">
    <location>
        <begin position="731"/>
        <end position="742"/>
    </location>
</feature>
<feature type="compositionally biased region" description="Basic residues" evidence="1">
    <location>
        <begin position="1277"/>
        <end position="1286"/>
    </location>
</feature>
<proteinExistence type="predicted"/>
<feature type="region of interest" description="Disordered" evidence="1">
    <location>
        <begin position="1259"/>
        <end position="1286"/>
    </location>
</feature>
<reference evidence="3 4" key="1">
    <citation type="journal article" date="2011" name="Proc. Natl. Acad. Sci. U.S.A.">
        <title>Niche of harmful alga Aureococcus anophagefferens revealed through ecogenomics.</title>
        <authorList>
            <person name="Gobler C.J."/>
            <person name="Berry D.L."/>
            <person name="Dyhrman S.T."/>
            <person name="Wilhelm S.W."/>
            <person name="Salamov A."/>
            <person name="Lobanov A.V."/>
            <person name="Zhang Y."/>
            <person name="Collier J.L."/>
            <person name="Wurch L.L."/>
            <person name="Kustka A.B."/>
            <person name="Dill B.D."/>
            <person name="Shah M."/>
            <person name="VerBerkmoes N.C."/>
            <person name="Kuo A."/>
            <person name="Terry A."/>
            <person name="Pangilinan J."/>
            <person name="Lindquist E.A."/>
            <person name="Lucas S."/>
            <person name="Paulsen I.T."/>
            <person name="Hattenrath-Lehmann T.K."/>
            <person name="Talmage S.C."/>
            <person name="Walker E.A."/>
            <person name="Koch F."/>
            <person name="Burson A.M."/>
            <person name="Marcoval M.A."/>
            <person name="Tang Y.Z."/>
            <person name="Lecleir G.R."/>
            <person name="Coyne K.J."/>
            <person name="Berg G.M."/>
            <person name="Bertrand E.M."/>
            <person name="Saito M.A."/>
            <person name="Gladyshev V.N."/>
            <person name="Grigoriev I.V."/>
        </authorList>
    </citation>
    <scope>NUCLEOTIDE SEQUENCE [LARGE SCALE GENOMIC DNA]</scope>
    <source>
        <strain evidence="4">CCMP 1984</strain>
    </source>
</reference>
<feature type="compositionally biased region" description="Pro residues" evidence="1">
    <location>
        <begin position="705"/>
        <end position="719"/>
    </location>
</feature>
<feature type="region of interest" description="Disordered" evidence="1">
    <location>
        <begin position="416"/>
        <end position="528"/>
    </location>
</feature>
<feature type="compositionally biased region" description="Pro residues" evidence="1">
    <location>
        <begin position="380"/>
        <end position="390"/>
    </location>
</feature>
<feature type="compositionally biased region" description="Polar residues" evidence="1">
    <location>
        <begin position="235"/>
        <end position="248"/>
    </location>
</feature>
<keyword evidence="4" id="KW-1185">Reference proteome</keyword>
<feature type="compositionally biased region" description="Low complexity" evidence="1">
    <location>
        <begin position="416"/>
        <end position="428"/>
    </location>
</feature>
<evidence type="ECO:0000313" key="4">
    <source>
        <dbReference type="Proteomes" id="UP000002729"/>
    </source>
</evidence>
<keyword evidence="2" id="KW-0812">Transmembrane</keyword>
<accession>F0YMQ3</accession>
<keyword evidence="2" id="KW-0472">Membrane</keyword>
<dbReference type="RefSeq" id="XP_009041697.1">
    <property type="nucleotide sequence ID" value="XM_009043449.1"/>
</dbReference>
<feature type="compositionally biased region" description="Low complexity" evidence="1">
    <location>
        <begin position="254"/>
        <end position="292"/>
    </location>
</feature>
<name>F0YMQ3_AURAN</name>
<protein>
    <submittedName>
        <fullName evidence="3">Uncharacterized protein</fullName>
    </submittedName>
</protein>
<dbReference type="OrthoDB" id="206220at2759"/>
<feature type="compositionally biased region" description="Pro residues" evidence="1">
    <location>
        <begin position="429"/>
        <end position="445"/>
    </location>
</feature>
<keyword evidence="2" id="KW-1133">Transmembrane helix</keyword>
<sequence>MEPADATAASSAPSDPAAAEPAAASPAVPAAPLKRAADVRQGIALVLETIRAAPPDEAFTVFAILNYQHSDDAAPRQGRWKQLEKPLRFSCTARELADIAALSRFGLAVDFLNHHHQAPGASQPWMDVATRVLDGGPAKFVVAALTLGHHGRLGGELPPWVTLDVVWAVTQTFFNSDASDQPVLVCRPGSMKHTGMAAHWRRVAMCALALASLASAQTPTMCALALLASLASAQTPTSVPTSAPSYMPTTEYAPSGTPTPLPSITTPPSEAPTASPSGTPTGAPTGCPTYGPTVPPTPEPSAVPSISLPPTSAEPSASPTSEPSKAPTSTPTSAPTYYTEKPTSVPTSVPTSPPTPSPSSTFDPSAAPTPVPSTYTPTECPSPEPSPEPTRTPTKSVLTMDIRMYVNPHEDPTFYPTALPTSVPTSVPTTPPSSIPSTPPSPHPSQVPTSFPTLFPTYDTPAPSEVPTSTPTSVPTALPTTPPTSEPTYMTEHPSLTPSSLPTAVPTLSNPPTSVPTATPTSVPTALPSLVPSPSPTILPFGRHYCADFEAFGMEAYYKPVIALVTNATGVSSVECLMAGRDGLPGGDNDTAVLYAVAHFYATDEIDRSLGEGLQDVALKVNQRMKDNVIQTTKFNKKLKARIRNSFGGSRKRERRLEGPRLDRRTGRMLYVGDTMEYSYNATTAIQFVDSANITWAPSGVPTSAPSPLPTTPPSPVPTSAPTSVPTTSPTSPPSPAPSAMPTPMCPTWASRDNCTNDCLCCTAYHENATGMPEFNPTQHSQCLMCDYGYDCVDDDGDGDGSCVANSSYVDGNNMCDWWLWAWNYGPETALTDNPNGHDYSDDGSLDDKFYVINGQNCSRNDVDVINTDCKGLFYYCNETHCDTDTASGHESLAHDREASLCYEDYRGDSYRGFCSYDVGPGACARCVPGACNNGRNCLEGRLTFDLDTTNLRRRLGAALDAAVSRALSTTVTAADLNDDVNFTNALKDVIADVCDFDDYGLTTSNIKDLVVADNRRRLAVDGSGEQRALSTSSFAVDYTISYDPAVVDVDPTVLAAAVDTAATDALADGSFDTALTTYMPTEYASAVTVTAISTTVLATSAPTFWSDTDESEPTPPVILRRIGGEPDLPACGCDEKRAGEVLGDPAMLLPLVLMWYGGAGLVGAVGVLLIKVVDSMDPPQQWHASTDAAKDAADDEALARADALEDHHGSEPGERDAAAVALVAVLLLCAFGVVDAWPTLAFAATAAAAHAAGYQAGKREAAAPRRAPRAAAPAPRKARPAARARVLRRPAGKHGLRKVRSANSLLVAASLSVPLIIFFLLGDLAAADATAGHPDVDPSSELRDGLSALFATPVLSAALRDYEADADVLLRDVAPDIDADWRTYLASPDRPDYEDPGDLNDGFFRWQMRAGAWQRSPSGTRIRAALARAARAYAERVGGDARGISADALEVWASVHDGCDSMHPLHVHLTVALSGVLYVSVPPGAGDLVMRDPRGFLAPFDYGRHYVTPRPGRLVLFPAWLPHGVALRRRSRGACPAAAPRVSVSFNVLACLDAEAEEGTCLDPTTEFHPAPAAAVDAVAAVDAAGEPAAAAAPRSASHRRSLGSFL</sequence>